<dbReference type="Pfam" id="PF13280">
    <property type="entry name" value="WYL"/>
    <property type="match status" value="1"/>
</dbReference>
<protein>
    <submittedName>
        <fullName evidence="3">WYL domain-containing protein</fullName>
    </submittedName>
</protein>
<dbReference type="EMBL" id="SSCJ01000004">
    <property type="protein sequence ID" value="MDI4509695.1"/>
    <property type="molecule type" value="Genomic_DNA"/>
</dbReference>
<dbReference type="InterPro" id="IPR051534">
    <property type="entry name" value="CBASS_pafABC_assoc_protein"/>
</dbReference>
<gene>
    <name evidence="3" type="ORF">E6P75_05650</name>
</gene>
<evidence type="ECO:0000313" key="3">
    <source>
        <dbReference type="EMBL" id="MDI4509695.1"/>
    </source>
</evidence>
<dbReference type="PROSITE" id="PS52050">
    <property type="entry name" value="WYL"/>
    <property type="match status" value="1"/>
</dbReference>
<dbReference type="Pfam" id="PF25583">
    <property type="entry name" value="WCX"/>
    <property type="match status" value="1"/>
</dbReference>
<comment type="caution">
    <text evidence="3">The sequence shown here is derived from an EMBL/GenBank/DDBJ whole genome shotgun (WGS) entry which is preliminary data.</text>
</comment>
<reference evidence="3" key="1">
    <citation type="submission" date="2019-04" db="EMBL/GenBank/DDBJ databases">
        <title>Moraxella osloensis CCUG 73412, isolated from corneal scrapings as causative agent of keratitis.</title>
        <authorList>
            <person name="Connolly G."/>
            <person name="Jaen-Luchoro D."/>
            <person name="Pinyeiro-Iglesias B."/>
            <person name="Curry A."/>
            <person name="Knowles S."/>
            <person name="Moore E.R.B."/>
        </authorList>
    </citation>
    <scope>NUCLEOTIDE SEQUENCE</scope>
    <source>
        <strain evidence="3">CCUG 73412</strain>
    </source>
</reference>
<accession>A0AAW6TEZ5</accession>
<dbReference type="InterPro" id="IPR057727">
    <property type="entry name" value="WCX_dom"/>
</dbReference>
<feature type="domain" description="WCX" evidence="2">
    <location>
        <begin position="266"/>
        <end position="340"/>
    </location>
</feature>
<name>A0AAW6TEZ5_FAUOS</name>
<dbReference type="PANTHER" id="PTHR34580:SF1">
    <property type="entry name" value="PROTEIN PAFC"/>
    <property type="match status" value="1"/>
</dbReference>
<feature type="domain" description="WYL" evidence="1">
    <location>
        <begin position="154"/>
        <end position="232"/>
    </location>
</feature>
<proteinExistence type="predicted"/>
<evidence type="ECO:0000259" key="1">
    <source>
        <dbReference type="Pfam" id="PF13280"/>
    </source>
</evidence>
<evidence type="ECO:0000259" key="2">
    <source>
        <dbReference type="Pfam" id="PF25583"/>
    </source>
</evidence>
<dbReference type="PANTHER" id="PTHR34580">
    <property type="match status" value="1"/>
</dbReference>
<sequence length="348" mass="40494">MILLYQHLPKGEKNAKTLSELLTIFNPTGEKAQSRAKLLEKDLISLYLLFGDNSICRMPTWEEGSIAGKTPKYYLHPNFTLDSFDNENLFFWEMLDKFTANYLPKNIHNTLTAKIANVKNHQNLQYQISQLGQWKNHLLTIPSLLQAPKYDEHILKTIHQAIIDGKRLEISYLAKWANEPVTRWVYPRGLIFIDNMIYLTAFYKVEESISTAEKVYLDANRNYAIIRIQSVQILEEPIPNWVNDLSLEELSRKGVLETHLTQRGKPIKLKLKINHMAAQHLTERPLSNDQTLEKLDEKNLLLTATVMNTVRLEDWLISMSHMSEVLEPVKLREMIIDRLTHGLNQYTK</sequence>
<dbReference type="InterPro" id="IPR026881">
    <property type="entry name" value="WYL_dom"/>
</dbReference>
<dbReference type="AlphaFoldDB" id="A0AAW6TEZ5"/>
<organism evidence="3">
    <name type="scientific">Faucicola osloensis</name>
    <name type="common">Moraxella osloensis</name>
    <dbReference type="NCBI Taxonomy" id="34062"/>
    <lineage>
        <taxon>Bacteria</taxon>
        <taxon>Pseudomonadati</taxon>
        <taxon>Pseudomonadota</taxon>
        <taxon>Gammaproteobacteria</taxon>
        <taxon>Moraxellales</taxon>
        <taxon>Moraxellaceae</taxon>
        <taxon>Faucicola</taxon>
    </lineage>
</organism>